<dbReference type="PANTHER" id="PTHR19338">
    <property type="entry name" value="TRANSLOCASE OF INNER MITOCHONDRIAL MEMBRANE 13 HOMOLOG"/>
    <property type="match status" value="1"/>
</dbReference>
<evidence type="ECO:0000313" key="3">
    <source>
        <dbReference type="Proteomes" id="UP000324897"/>
    </source>
</evidence>
<dbReference type="OrthoDB" id="694598at2759"/>
<dbReference type="AlphaFoldDB" id="A0A5J9WEJ5"/>
<evidence type="ECO:0000313" key="2">
    <source>
        <dbReference type="EMBL" id="TVU46297.1"/>
    </source>
</evidence>
<dbReference type="InterPro" id="IPR027417">
    <property type="entry name" value="P-loop_NTPase"/>
</dbReference>
<gene>
    <name evidence="2" type="ORF">EJB05_05823</name>
</gene>
<feature type="domain" description="NB-ARC" evidence="1">
    <location>
        <begin position="107"/>
        <end position="285"/>
    </location>
</feature>
<dbReference type="Gene3D" id="3.40.50.300">
    <property type="entry name" value="P-loop containing nucleotide triphosphate hydrolases"/>
    <property type="match status" value="1"/>
</dbReference>
<reference evidence="2 3" key="1">
    <citation type="journal article" date="2019" name="Sci. Rep.">
        <title>A high-quality genome of Eragrostis curvula grass provides insights into Poaceae evolution and supports new strategies to enhance forage quality.</title>
        <authorList>
            <person name="Carballo J."/>
            <person name="Santos B.A.C.M."/>
            <person name="Zappacosta D."/>
            <person name="Garbus I."/>
            <person name="Selva J.P."/>
            <person name="Gallo C.A."/>
            <person name="Diaz A."/>
            <person name="Albertini E."/>
            <person name="Caccamo M."/>
            <person name="Echenique V."/>
        </authorList>
    </citation>
    <scope>NUCLEOTIDE SEQUENCE [LARGE SCALE GENOMIC DNA]</scope>
    <source>
        <strain evidence="3">cv. Victoria</strain>
        <tissue evidence="2">Leaf</tissue>
    </source>
</reference>
<dbReference type="SUPFAM" id="SSF52540">
    <property type="entry name" value="P-loop containing nucleoside triphosphate hydrolases"/>
    <property type="match status" value="1"/>
</dbReference>
<dbReference type="Gramene" id="TVU46297">
    <property type="protein sequence ID" value="TVU46297"/>
    <property type="gene ID" value="EJB05_05823"/>
</dbReference>
<organism evidence="2 3">
    <name type="scientific">Eragrostis curvula</name>
    <name type="common">weeping love grass</name>
    <dbReference type="NCBI Taxonomy" id="38414"/>
    <lineage>
        <taxon>Eukaryota</taxon>
        <taxon>Viridiplantae</taxon>
        <taxon>Streptophyta</taxon>
        <taxon>Embryophyta</taxon>
        <taxon>Tracheophyta</taxon>
        <taxon>Spermatophyta</taxon>
        <taxon>Magnoliopsida</taxon>
        <taxon>Liliopsida</taxon>
        <taxon>Poales</taxon>
        <taxon>Poaceae</taxon>
        <taxon>PACMAD clade</taxon>
        <taxon>Chloridoideae</taxon>
        <taxon>Eragrostideae</taxon>
        <taxon>Eragrostidinae</taxon>
        <taxon>Eragrostis</taxon>
    </lineage>
</organism>
<sequence length="317" mass="35670">MTDLSIGIWTRKGRSGPCGSACWHHAVATQENRRHCQAVAGIKLLKARVEEVSNRNMRYSLINDSGAKPVMPQQSSVSSSVCTVAVDILSEAWCTAKKQGSFVDLTKLVTENNDALRVISLWGTGGDHGMTSIIKEAYENPEVCQKFRSRAWLKVAHPFNPHEFIRSLAHQFYVNSWKEQGGQIHGVDVLTGMEVAQETDLVREFVQKLNEHRYLVILEDLSNMAEWHAVRTYLPGSKKGSRIVVSTQQLEIARLCTGQPYQVLELRKLPDNHSICVFFTEVLNMSKRALWMVALPWKLPAPLTFLGAVQKRISSRT</sequence>
<protein>
    <recommendedName>
        <fullName evidence="1">NB-ARC domain-containing protein</fullName>
    </recommendedName>
</protein>
<dbReference type="Pfam" id="PF00931">
    <property type="entry name" value="NB-ARC"/>
    <property type="match status" value="1"/>
</dbReference>
<dbReference type="Proteomes" id="UP000324897">
    <property type="component" value="Chromosome 5"/>
</dbReference>
<comment type="caution">
    <text evidence="2">The sequence shown here is derived from an EMBL/GenBank/DDBJ whole genome shotgun (WGS) entry which is preliminary data.</text>
</comment>
<evidence type="ECO:0000259" key="1">
    <source>
        <dbReference type="Pfam" id="PF00931"/>
    </source>
</evidence>
<dbReference type="GO" id="GO:0043531">
    <property type="term" value="F:ADP binding"/>
    <property type="evidence" value="ECO:0007669"/>
    <property type="project" value="InterPro"/>
</dbReference>
<dbReference type="InterPro" id="IPR002182">
    <property type="entry name" value="NB-ARC"/>
</dbReference>
<feature type="non-terminal residue" evidence="2">
    <location>
        <position position="1"/>
    </location>
</feature>
<proteinExistence type="predicted"/>
<dbReference type="PANTHER" id="PTHR19338:SF58">
    <property type="entry name" value="OS09G0517100 PROTEIN"/>
    <property type="match status" value="1"/>
</dbReference>
<keyword evidence="3" id="KW-1185">Reference proteome</keyword>
<accession>A0A5J9WEJ5</accession>
<dbReference type="EMBL" id="RWGY01000004">
    <property type="protein sequence ID" value="TVU46297.1"/>
    <property type="molecule type" value="Genomic_DNA"/>
</dbReference>
<name>A0A5J9WEJ5_9POAL</name>